<dbReference type="EMBL" id="DS231619">
    <property type="protein sequence ID" value="EDU48784.1"/>
    <property type="molecule type" value="Genomic_DNA"/>
</dbReference>
<protein>
    <submittedName>
        <fullName evidence="1">Uncharacterized protein</fullName>
    </submittedName>
</protein>
<dbReference type="HOGENOM" id="CLU_2813622_0_0_1"/>
<name>B2W7S6_PYRTR</name>
<dbReference type="AlphaFoldDB" id="B2W7S6"/>
<dbReference type="Proteomes" id="UP000001471">
    <property type="component" value="Unassembled WGS sequence"/>
</dbReference>
<dbReference type="InParanoid" id="B2W7S6"/>
<evidence type="ECO:0000313" key="1">
    <source>
        <dbReference type="EMBL" id="EDU48784.1"/>
    </source>
</evidence>
<proteinExistence type="predicted"/>
<evidence type="ECO:0000313" key="2">
    <source>
        <dbReference type="Proteomes" id="UP000001471"/>
    </source>
</evidence>
<organism evidence="1 2">
    <name type="scientific">Pyrenophora tritici-repentis (strain Pt-1C-BFP)</name>
    <name type="common">Wheat tan spot fungus</name>
    <name type="synonym">Drechslera tritici-repentis</name>
    <dbReference type="NCBI Taxonomy" id="426418"/>
    <lineage>
        <taxon>Eukaryota</taxon>
        <taxon>Fungi</taxon>
        <taxon>Dikarya</taxon>
        <taxon>Ascomycota</taxon>
        <taxon>Pezizomycotina</taxon>
        <taxon>Dothideomycetes</taxon>
        <taxon>Pleosporomycetidae</taxon>
        <taxon>Pleosporales</taxon>
        <taxon>Pleosporineae</taxon>
        <taxon>Pleosporaceae</taxon>
        <taxon>Pyrenophora</taxon>
    </lineage>
</organism>
<accession>B2W7S6</accession>
<sequence length="67" mass="7351">MPVAVPDLLRRITYFLETRPIAAPTPATWGPASERTLAPAPTRIMKATICVRRRSQQIATGGSDGMW</sequence>
<reference evidence="2" key="1">
    <citation type="journal article" date="2013" name="G3 (Bethesda)">
        <title>Comparative genomics of a plant-pathogenic fungus, Pyrenophora tritici-repentis, reveals transduplication and the impact of repeat elements on pathogenicity and population divergence.</title>
        <authorList>
            <person name="Manning V.A."/>
            <person name="Pandelova I."/>
            <person name="Dhillon B."/>
            <person name="Wilhelm L.J."/>
            <person name="Goodwin S.B."/>
            <person name="Berlin A.M."/>
            <person name="Figueroa M."/>
            <person name="Freitag M."/>
            <person name="Hane J.K."/>
            <person name="Henrissat B."/>
            <person name="Holman W.H."/>
            <person name="Kodira C.D."/>
            <person name="Martin J."/>
            <person name="Oliver R.P."/>
            <person name="Robbertse B."/>
            <person name="Schackwitz W."/>
            <person name="Schwartz D.C."/>
            <person name="Spatafora J.W."/>
            <person name="Turgeon B.G."/>
            <person name="Yandava C."/>
            <person name="Young S."/>
            <person name="Zhou S."/>
            <person name="Zeng Q."/>
            <person name="Grigoriev I.V."/>
            <person name="Ma L.-J."/>
            <person name="Ciuffetti L.M."/>
        </authorList>
    </citation>
    <scope>NUCLEOTIDE SEQUENCE [LARGE SCALE GENOMIC DNA]</scope>
    <source>
        <strain evidence="2">Pt-1C-BFP</strain>
    </source>
</reference>
<gene>
    <name evidence="1" type="ORF">PTRG_05864</name>
</gene>